<name>A0A284RDF5_ARMOS</name>
<proteinExistence type="predicted"/>
<evidence type="ECO:0000313" key="3">
    <source>
        <dbReference type="Proteomes" id="UP000219338"/>
    </source>
</evidence>
<dbReference type="OMA" id="RINMAGC"/>
<accession>A0A284RDF5</accession>
<evidence type="ECO:0000256" key="1">
    <source>
        <dbReference type="SAM" id="MobiDB-lite"/>
    </source>
</evidence>
<dbReference type="OrthoDB" id="10518200at2759"/>
<feature type="region of interest" description="Disordered" evidence="1">
    <location>
        <begin position="44"/>
        <end position="85"/>
    </location>
</feature>
<protein>
    <submittedName>
        <fullName evidence="2">Uncharacterized protein</fullName>
    </submittedName>
</protein>
<organism evidence="2 3">
    <name type="scientific">Armillaria ostoyae</name>
    <name type="common">Armillaria root rot fungus</name>
    <dbReference type="NCBI Taxonomy" id="47428"/>
    <lineage>
        <taxon>Eukaryota</taxon>
        <taxon>Fungi</taxon>
        <taxon>Dikarya</taxon>
        <taxon>Basidiomycota</taxon>
        <taxon>Agaricomycotina</taxon>
        <taxon>Agaricomycetes</taxon>
        <taxon>Agaricomycetidae</taxon>
        <taxon>Agaricales</taxon>
        <taxon>Marasmiineae</taxon>
        <taxon>Physalacriaceae</taxon>
        <taxon>Armillaria</taxon>
    </lineage>
</organism>
<gene>
    <name evidence="2" type="ORF">ARMOST_10116</name>
</gene>
<keyword evidence="3" id="KW-1185">Reference proteome</keyword>
<reference evidence="3" key="1">
    <citation type="journal article" date="2017" name="Nat. Ecol. Evol.">
        <title>Genome expansion and lineage-specific genetic innovations in the forest pathogenic fungi Armillaria.</title>
        <authorList>
            <person name="Sipos G."/>
            <person name="Prasanna A.N."/>
            <person name="Walter M.C."/>
            <person name="O'Connor E."/>
            <person name="Balint B."/>
            <person name="Krizsan K."/>
            <person name="Kiss B."/>
            <person name="Hess J."/>
            <person name="Varga T."/>
            <person name="Slot J."/>
            <person name="Riley R."/>
            <person name="Boka B."/>
            <person name="Rigling D."/>
            <person name="Barry K."/>
            <person name="Lee J."/>
            <person name="Mihaltcheva S."/>
            <person name="LaButti K."/>
            <person name="Lipzen A."/>
            <person name="Waldron R."/>
            <person name="Moloney N.M."/>
            <person name="Sperisen C."/>
            <person name="Kredics L."/>
            <person name="Vagvoelgyi C."/>
            <person name="Patrignani A."/>
            <person name="Fitzpatrick D."/>
            <person name="Nagy I."/>
            <person name="Doyle S."/>
            <person name="Anderson J.B."/>
            <person name="Grigoriev I.V."/>
            <person name="Gueldener U."/>
            <person name="Muensterkoetter M."/>
            <person name="Nagy L.G."/>
        </authorList>
    </citation>
    <scope>NUCLEOTIDE SEQUENCE [LARGE SCALE GENOMIC DNA]</scope>
    <source>
        <strain evidence="3">C18/9</strain>
    </source>
</reference>
<feature type="compositionally biased region" description="Basic and acidic residues" evidence="1">
    <location>
        <begin position="74"/>
        <end position="85"/>
    </location>
</feature>
<dbReference type="Proteomes" id="UP000219338">
    <property type="component" value="Unassembled WGS sequence"/>
</dbReference>
<sequence>MKIPIELDTLLHFIKKFSDTPTANTMVSQSFLAAVADVIKVQSTETPTTCSKKHKQDPSKTGDTVYNEEMEMETPDKGPKWRKTDCHNAETKDTALPARRINMAGCPDLPKALKTIKIMKDNKKVLSVYRMASFKGKKTSEIQNSTDKRVSEDSQQDIDKAIVILQQWKWPTMGRKPSWATNGTPPTPTLLASRCLTVISTVRQEEHMTKLMSLIDDMYCKELDTTHDMQAKGGLMLMEINKLLDHMQ</sequence>
<dbReference type="AlphaFoldDB" id="A0A284RDF5"/>
<dbReference type="EMBL" id="FUEG01000007">
    <property type="protein sequence ID" value="SJL06774.1"/>
    <property type="molecule type" value="Genomic_DNA"/>
</dbReference>
<evidence type="ECO:0000313" key="2">
    <source>
        <dbReference type="EMBL" id="SJL06774.1"/>
    </source>
</evidence>